<organism evidence="2 3">
    <name type="scientific">Centaurea solstitialis</name>
    <name type="common">yellow star-thistle</name>
    <dbReference type="NCBI Taxonomy" id="347529"/>
    <lineage>
        <taxon>Eukaryota</taxon>
        <taxon>Viridiplantae</taxon>
        <taxon>Streptophyta</taxon>
        <taxon>Embryophyta</taxon>
        <taxon>Tracheophyta</taxon>
        <taxon>Spermatophyta</taxon>
        <taxon>Magnoliopsida</taxon>
        <taxon>eudicotyledons</taxon>
        <taxon>Gunneridae</taxon>
        <taxon>Pentapetalae</taxon>
        <taxon>asterids</taxon>
        <taxon>campanulids</taxon>
        <taxon>Asterales</taxon>
        <taxon>Asteraceae</taxon>
        <taxon>Carduoideae</taxon>
        <taxon>Cardueae</taxon>
        <taxon>Centaureinae</taxon>
        <taxon>Centaurea</taxon>
    </lineage>
</organism>
<dbReference type="InterPro" id="IPR025314">
    <property type="entry name" value="DUF4219"/>
</dbReference>
<name>A0AA38U1Y1_9ASTR</name>
<reference evidence="2" key="1">
    <citation type="submission" date="2023-03" db="EMBL/GenBank/DDBJ databases">
        <title>Chromosome-scale reference genome and RAD-based genetic map of yellow starthistle (Centaurea solstitialis) reveal putative structural variation and QTLs associated with invader traits.</title>
        <authorList>
            <person name="Reatini B."/>
            <person name="Cang F.A."/>
            <person name="Jiang Q."/>
            <person name="Mckibben M.T.W."/>
            <person name="Barker M.S."/>
            <person name="Rieseberg L.H."/>
            <person name="Dlugosch K.M."/>
        </authorList>
    </citation>
    <scope>NUCLEOTIDE SEQUENCE</scope>
    <source>
        <strain evidence="2">CAN-66</strain>
        <tissue evidence="2">Leaf</tissue>
    </source>
</reference>
<evidence type="ECO:0000313" key="3">
    <source>
        <dbReference type="Proteomes" id="UP001172457"/>
    </source>
</evidence>
<sequence length="92" mass="10437">MPKYLKLEDMSIVTQQGKESGSIPFQCPVLTSTNYTTWAIKMEAIMDAQGIWESIEPQNRVAVDEKKNKAARAFIFQAVPECNTSLKRKREA</sequence>
<evidence type="ECO:0000259" key="1">
    <source>
        <dbReference type="Pfam" id="PF13961"/>
    </source>
</evidence>
<dbReference type="Pfam" id="PF13961">
    <property type="entry name" value="DUF4219"/>
    <property type="match status" value="1"/>
</dbReference>
<gene>
    <name evidence="2" type="ORF">OSB04_003224</name>
</gene>
<protein>
    <recommendedName>
        <fullName evidence="1">DUF4219 domain-containing protein</fullName>
    </recommendedName>
</protein>
<accession>A0AA38U1Y1</accession>
<keyword evidence="3" id="KW-1185">Reference proteome</keyword>
<comment type="caution">
    <text evidence="2">The sequence shown here is derived from an EMBL/GenBank/DDBJ whole genome shotgun (WGS) entry which is preliminary data.</text>
</comment>
<dbReference type="EMBL" id="JARYMX010000001">
    <property type="protein sequence ID" value="KAJ9567258.1"/>
    <property type="molecule type" value="Genomic_DNA"/>
</dbReference>
<dbReference type="Proteomes" id="UP001172457">
    <property type="component" value="Chromosome 1"/>
</dbReference>
<dbReference type="AlphaFoldDB" id="A0AA38U1Y1"/>
<proteinExistence type="predicted"/>
<feature type="domain" description="DUF4219" evidence="1">
    <location>
        <begin position="30"/>
        <end position="55"/>
    </location>
</feature>
<evidence type="ECO:0000313" key="2">
    <source>
        <dbReference type="EMBL" id="KAJ9567258.1"/>
    </source>
</evidence>